<sequence>MRVTYILLLTTTSLLAGSDFALANNYTKRSLRIHKAEEATDEDEDTAGEEEAMDEDDDGADEEERVSTSKLSTYLARNDVAYKKFSKWAKRKEQFTPSDFYNKYVLADSRWRPIYDKYYNWFKAARYW</sequence>
<keyword evidence="4 5" id="KW-0732">Signal</keyword>
<evidence type="ECO:0000256" key="3">
    <source>
        <dbReference type="ARBA" id="ARBA00022525"/>
    </source>
</evidence>
<evidence type="ECO:0000256" key="4">
    <source>
        <dbReference type="ARBA" id="ARBA00022729"/>
    </source>
</evidence>
<protein>
    <recommendedName>
        <fullName evidence="5">RxLR effector protein</fullName>
    </recommendedName>
</protein>
<comment type="similarity">
    <text evidence="2 5">Belongs to the RxLR effector family.</text>
</comment>
<proteinExistence type="inferred from homology"/>
<comment type="function">
    <text evidence="5">Effector that suppresses plant defense responses during pathogen infection.</text>
</comment>
<dbReference type="AlphaFoldDB" id="A0A8T1VQW1"/>
<dbReference type="InterPro" id="IPR031825">
    <property type="entry name" value="RXLR"/>
</dbReference>
<name>A0A8T1VQW1_9STRA</name>
<dbReference type="EMBL" id="JAGDFL010000658">
    <property type="protein sequence ID" value="KAG7383336.1"/>
    <property type="molecule type" value="Genomic_DNA"/>
</dbReference>
<keyword evidence="3 5" id="KW-0964">Secreted</keyword>
<gene>
    <name evidence="7" type="ORF">PHYBOEH_009956</name>
</gene>
<evidence type="ECO:0000256" key="1">
    <source>
        <dbReference type="ARBA" id="ARBA00004613"/>
    </source>
</evidence>
<reference evidence="7" key="1">
    <citation type="submission" date="2021-02" db="EMBL/GenBank/DDBJ databases">
        <authorList>
            <person name="Palmer J.M."/>
        </authorList>
    </citation>
    <scope>NUCLEOTIDE SEQUENCE</scope>
    <source>
        <strain evidence="7">SCRP23</strain>
    </source>
</reference>
<dbReference type="OrthoDB" id="144273at2759"/>
<organism evidence="7 8">
    <name type="scientific">Phytophthora boehmeriae</name>
    <dbReference type="NCBI Taxonomy" id="109152"/>
    <lineage>
        <taxon>Eukaryota</taxon>
        <taxon>Sar</taxon>
        <taxon>Stramenopiles</taxon>
        <taxon>Oomycota</taxon>
        <taxon>Peronosporomycetes</taxon>
        <taxon>Peronosporales</taxon>
        <taxon>Peronosporaceae</taxon>
        <taxon>Phytophthora</taxon>
    </lineage>
</organism>
<comment type="domain">
    <text evidence="5">The RxLR-dEER motif acts to carry the protein into the host cell cytoplasm through binding to cell surface phosphatidylinositol-3-phosphate.</text>
</comment>
<evidence type="ECO:0000256" key="5">
    <source>
        <dbReference type="RuleBase" id="RU367124"/>
    </source>
</evidence>
<evidence type="ECO:0000256" key="2">
    <source>
        <dbReference type="ARBA" id="ARBA00010400"/>
    </source>
</evidence>
<evidence type="ECO:0000256" key="6">
    <source>
        <dbReference type="SAM" id="MobiDB-lite"/>
    </source>
</evidence>
<comment type="caution">
    <text evidence="7">The sequence shown here is derived from an EMBL/GenBank/DDBJ whole genome shotgun (WGS) entry which is preliminary data.</text>
</comment>
<evidence type="ECO:0000313" key="7">
    <source>
        <dbReference type="EMBL" id="KAG7383336.1"/>
    </source>
</evidence>
<feature type="chain" id="PRO_5035719197" description="RxLR effector protein" evidence="5">
    <location>
        <begin position="24"/>
        <end position="128"/>
    </location>
</feature>
<comment type="subcellular location">
    <subcellularLocation>
        <location evidence="1 5">Secreted</location>
    </subcellularLocation>
</comment>
<keyword evidence="8" id="KW-1185">Reference proteome</keyword>
<feature type="compositionally biased region" description="Acidic residues" evidence="6">
    <location>
        <begin position="39"/>
        <end position="64"/>
    </location>
</feature>
<accession>A0A8T1VQW1</accession>
<evidence type="ECO:0000313" key="8">
    <source>
        <dbReference type="Proteomes" id="UP000693981"/>
    </source>
</evidence>
<feature type="signal peptide" evidence="5">
    <location>
        <begin position="1"/>
        <end position="23"/>
    </location>
</feature>
<feature type="region of interest" description="Disordered" evidence="6">
    <location>
        <begin position="33"/>
        <end position="69"/>
    </location>
</feature>
<dbReference type="Pfam" id="PF16810">
    <property type="entry name" value="RXLR"/>
    <property type="match status" value="1"/>
</dbReference>
<dbReference type="Proteomes" id="UP000693981">
    <property type="component" value="Unassembled WGS sequence"/>
</dbReference>